<evidence type="ECO:0000313" key="3">
    <source>
        <dbReference type="Proteomes" id="UP000530424"/>
    </source>
</evidence>
<feature type="transmembrane region" description="Helical" evidence="1">
    <location>
        <begin position="123"/>
        <end position="147"/>
    </location>
</feature>
<comment type="caution">
    <text evidence="2">The sequence shown here is derived from an EMBL/GenBank/DDBJ whole genome shotgun (WGS) entry which is preliminary data.</text>
</comment>
<feature type="transmembrane region" description="Helical" evidence="1">
    <location>
        <begin position="76"/>
        <end position="97"/>
    </location>
</feature>
<organism evidence="2 3">
    <name type="scientific">Nocardioides thalensis</name>
    <dbReference type="NCBI Taxonomy" id="1914755"/>
    <lineage>
        <taxon>Bacteria</taxon>
        <taxon>Bacillati</taxon>
        <taxon>Actinomycetota</taxon>
        <taxon>Actinomycetes</taxon>
        <taxon>Propionibacteriales</taxon>
        <taxon>Nocardioidaceae</taxon>
        <taxon>Nocardioides</taxon>
    </lineage>
</organism>
<proteinExistence type="predicted"/>
<gene>
    <name evidence="2" type="ORF">HNR19_001548</name>
</gene>
<evidence type="ECO:0000256" key="1">
    <source>
        <dbReference type="SAM" id="Phobius"/>
    </source>
</evidence>
<dbReference type="EMBL" id="JACCFP010000001">
    <property type="protein sequence ID" value="NYJ00850.1"/>
    <property type="molecule type" value="Genomic_DNA"/>
</dbReference>
<feature type="transmembrane region" description="Helical" evidence="1">
    <location>
        <begin position="51"/>
        <end position="69"/>
    </location>
</feature>
<name>A0A853BY45_9ACTN</name>
<dbReference type="RefSeq" id="WP_179667388.1">
    <property type="nucleotide sequence ID" value="NZ_JACCFP010000001.1"/>
</dbReference>
<reference evidence="2 3" key="1">
    <citation type="submission" date="2020-07" db="EMBL/GenBank/DDBJ databases">
        <title>Sequencing the genomes of 1000 actinobacteria strains.</title>
        <authorList>
            <person name="Klenk H.-P."/>
        </authorList>
    </citation>
    <scope>NUCLEOTIDE SEQUENCE [LARGE SCALE GENOMIC DNA]</scope>
    <source>
        <strain evidence="2 3">DSM 103833</strain>
    </source>
</reference>
<keyword evidence="1" id="KW-0472">Membrane</keyword>
<accession>A0A853BY45</accession>
<feature type="transmembrane region" description="Helical" evidence="1">
    <location>
        <begin position="21"/>
        <end position="39"/>
    </location>
</feature>
<dbReference type="AlphaFoldDB" id="A0A853BY45"/>
<evidence type="ECO:0000313" key="2">
    <source>
        <dbReference type="EMBL" id="NYJ00850.1"/>
    </source>
</evidence>
<sequence length="155" mass="16002">MDRTPEPAGPSTSATRPRRPLGLPVWAIIGLALLSVPRIFAHDLGIDAGPIPAILTVGPVVVWIVAVLWARVPSPLVTLLAVGAVYGVALGIVHNVLWDQVFGDDPPTLGDIDADLSEVPLRIATAVSSVFTGLIVGLLSGLVATLVRNISGKAA</sequence>
<keyword evidence="1" id="KW-0812">Transmembrane</keyword>
<protein>
    <submittedName>
        <fullName evidence="2">Uncharacterized protein</fullName>
    </submittedName>
</protein>
<keyword evidence="1" id="KW-1133">Transmembrane helix</keyword>
<dbReference type="Proteomes" id="UP000530424">
    <property type="component" value="Unassembled WGS sequence"/>
</dbReference>
<keyword evidence="3" id="KW-1185">Reference proteome</keyword>